<dbReference type="AlphaFoldDB" id="A0A0V8M346"/>
<evidence type="ECO:0000313" key="3">
    <source>
        <dbReference type="EMBL" id="WRO07122.1"/>
    </source>
</evidence>
<dbReference type="InterPro" id="IPR038720">
    <property type="entry name" value="YprB_RNase_H-like_dom"/>
</dbReference>
<keyword evidence="2" id="KW-0378">Hydrolase</keyword>
<dbReference type="Proteomes" id="UP000053577">
    <property type="component" value="Unassembled WGS sequence"/>
</dbReference>
<evidence type="ECO:0000259" key="1">
    <source>
        <dbReference type="Pfam" id="PF13482"/>
    </source>
</evidence>
<dbReference type="PANTHER" id="PTHR38462:SF1">
    <property type="entry name" value="YPRB RIBONUCLEASE H-LIKE DOMAIN-CONTAINING PROTEIN"/>
    <property type="match status" value="1"/>
</dbReference>
<dbReference type="InterPro" id="IPR036397">
    <property type="entry name" value="RNaseH_sf"/>
</dbReference>
<dbReference type="Gene3D" id="3.30.420.10">
    <property type="entry name" value="Ribonuclease H-like superfamily/Ribonuclease H"/>
    <property type="match status" value="1"/>
</dbReference>
<protein>
    <submittedName>
        <fullName evidence="2">Exonuclease</fullName>
    </submittedName>
    <submittedName>
        <fullName evidence="3">Ribonuclease H-like domain-containing protein</fullName>
    </submittedName>
</protein>
<keyword evidence="2" id="KW-0269">Exonuclease</keyword>
<dbReference type="InterPro" id="IPR012337">
    <property type="entry name" value="RNaseH-like_sf"/>
</dbReference>
<accession>A0A0V8M346</accession>
<dbReference type="PANTHER" id="PTHR38462">
    <property type="entry name" value="EXONUCLEASE-LIKE PROTEIN"/>
    <property type="match status" value="1"/>
</dbReference>
<dbReference type="EMBL" id="JGYD01000018">
    <property type="protein sequence ID" value="KSV17953.1"/>
    <property type="molecule type" value="Genomic_DNA"/>
</dbReference>
<organism evidence="2 4">
    <name type="scientific">Dehalococcoides mccartyi</name>
    <dbReference type="NCBI Taxonomy" id="61435"/>
    <lineage>
        <taxon>Bacteria</taxon>
        <taxon>Bacillati</taxon>
        <taxon>Chloroflexota</taxon>
        <taxon>Dehalococcoidia</taxon>
        <taxon>Dehalococcoidales</taxon>
        <taxon>Dehalococcoidaceae</taxon>
        <taxon>Dehalococcoides</taxon>
    </lineage>
</organism>
<reference evidence="3" key="2">
    <citation type="submission" date="2023-12" db="EMBL/GenBank/DDBJ databases">
        <title>Isolation of organohalide respiring bacteria Dehalococcoides mccartyi strain GPTCE1 in groundwater collected near a chemical plant in Suzhou, China.</title>
        <authorList>
            <person name="Liu G."/>
        </authorList>
    </citation>
    <scope>NUCLEOTIDE SEQUENCE</scope>
    <source>
        <strain evidence="3">GPTCE1</strain>
    </source>
</reference>
<dbReference type="Pfam" id="PF13482">
    <property type="entry name" value="RNase_H_2"/>
    <property type="match status" value="1"/>
</dbReference>
<keyword evidence="2" id="KW-0540">Nuclease</keyword>
<name>A0A0V8M346_9CHLR</name>
<dbReference type="EMBL" id="CP141531">
    <property type="protein sequence ID" value="WRO07122.1"/>
    <property type="molecule type" value="Genomic_DNA"/>
</dbReference>
<feature type="domain" description="YprB ribonuclease H-like" evidence="1">
    <location>
        <begin position="3"/>
        <end position="159"/>
    </location>
</feature>
<dbReference type="GO" id="GO:0004527">
    <property type="term" value="F:exonuclease activity"/>
    <property type="evidence" value="ECO:0007669"/>
    <property type="project" value="UniProtKB-KW"/>
</dbReference>
<dbReference type="GO" id="GO:0003676">
    <property type="term" value="F:nucleic acid binding"/>
    <property type="evidence" value="ECO:0007669"/>
    <property type="project" value="InterPro"/>
</dbReference>
<dbReference type="OrthoDB" id="9790530at2"/>
<sequence>MEAYLDIETTGLSPYQSELTVIGIHLVNGDSIPGLIQLVGKECTAENVMASLAGTDILYTYNGKGFDLPFIHRKLGIDLSRHFNHRDLMFDCWDKNLKGGLKKVECQLGISRELTEVNGYVAVQLWWSYINNFDTRALKTLLAYNREDVVNLKTLKDMLLNHCTY</sequence>
<evidence type="ECO:0000313" key="2">
    <source>
        <dbReference type="EMBL" id="KSV17953.1"/>
    </source>
</evidence>
<proteinExistence type="predicted"/>
<evidence type="ECO:0000313" key="4">
    <source>
        <dbReference type="Proteomes" id="UP000053577"/>
    </source>
</evidence>
<gene>
    <name evidence="2" type="ORF">DA01_04740</name>
    <name evidence="3" type="ORF">VLL09_06950</name>
</gene>
<dbReference type="Proteomes" id="UP001327986">
    <property type="component" value="Chromosome"/>
</dbReference>
<dbReference type="RefSeq" id="WP_058292471.1">
    <property type="nucleotide sequence ID" value="NZ_CP141531.1"/>
</dbReference>
<dbReference type="PATRIC" id="fig|61435.5.peg.933"/>
<dbReference type="SUPFAM" id="SSF53098">
    <property type="entry name" value="Ribonuclease H-like"/>
    <property type="match status" value="1"/>
</dbReference>
<reference evidence="2 4" key="1">
    <citation type="journal article" date="2015" name="Sci. Rep.">
        <title>A comparative genomics and reductive dehalogenase gene transcription study of two chloroethene-respiring bacteria, Dehalococcoides mccartyi strains MB and 11a.</title>
        <authorList>
            <person name="Low A."/>
            <person name="Shen Z."/>
            <person name="Cheng D."/>
            <person name="Rogers M.J."/>
            <person name="Lee P.K."/>
            <person name="He J."/>
        </authorList>
    </citation>
    <scope>NUCLEOTIDE SEQUENCE [LARGE SCALE GENOMIC DNA]</scope>
    <source>
        <strain evidence="2 4">MB</strain>
    </source>
</reference>